<dbReference type="Proteomes" id="UP000484255">
    <property type="component" value="Unassembled WGS sequence"/>
</dbReference>
<accession>A0A7C9TN51</accession>
<gene>
    <name evidence="4" type="ORF">G3A44_20125</name>
</gene>
<dbReference type="PROSITE" id="PS51318">
    <property type="entry name" value="TAT"/>
    <property type="match status" value="1"/>
</dbReference>
<feature type="domain" description="Peptidase M16 C-terminal" evidence="3">
    <location>
        <begin position="226"/>
        <end position="404"/>
    </location>
</feature>
<dbReference type="Gene3D" id="3.30.830.10">
    <property type="entry name" value="Metalloenzyme, LuxS/M16 peptidase-like"/>
    <property type="match status" value="2"/>
</dbReference>
<dbReference type="GO" id="GO:0046872">
    <property type="term" value="F:metal ion binding"/>
    <property type="evidence" value="ECO:0007669"/>
    <property type="project" value="InterPro"/>
</dbReference>
<dbReference type="PANTHER" id="PTHR11851:SF49">
    <property type="entry name" value="MITOCHONDRIAL-PROCESSING PEPTIDASE SUBUNIT ALPHA"/>
    <property type="match status" value="1"/>
</dbReference>
<evidence type="ECO:0000313" key="5">
    <source>
        <dbReference type="Proteomes" id="UP000484255"/>
    </source>
</evidence>
<dbReference type="PANTHER" id="PTHR11851">
    <property type="entry name" value="METALLOPROTEASE"/>
    <property type="match status" value="1"/>
</dbReference>
<evidence type="ECO:0000259" key="3">
    <source>
        <dbReference type="Pfam" id="PF05193"/>
    </source>
</evidence>
<protein>
    <submittedName>
        <fullName evidence="4">Insulinase family protein</fullName>
    </submittedName>
</protein>
<name>A0A7C9TN51_9BURK</name>
<proteinExistence type="inferred from homology"/>
<reference evidence="4 5" key="1">
    <citation type="submission" date="2020-02" db="EMBL/GenBank/DDBJ databases">
        <title>Ideonella bacterium strain TBM-1.</title>
        <authorList>
            <person name="Chen W.-M."/>
        </authorList>
    </citation>
    <scope>NUCLEOTIDE SEQUENCE [LARGE SCALE GENOMIC DNA]</scope>
    <source>
        <strain evidence="4 5">TBM-1</strain>
    </source>
</reference>
<dbReference type="InterPro" id="IPR050361">
    <property type="entry name" value="MPP/UQCRC_Complex"/>
</dbReference>
<organism evidence="4 5">
    <name type="scientific">Ideonella livida</name>
    <dbReference type="NCBI Taxonomy" id="2707176"/>
    <lineage>
        <taxon>Bacteria</taxon>
        <taxon>Pseudomonadati</taxon>
        <taxon>Pseudomonadota</taxon>
        <taxon>Betaproteobacteria</taxon>
        <taxon>Burkholderiales</taxon>
        <taxon>Sphaerotilaceae</taxon>
        <taxon>Ideonella</taxon>
    </lineage>
</organism>
<dbReference type="RefSeq" id="WP_163459541.1">
    <property type="nucleotide sequence ID" value="NZ_JAAGOH010000037.1"/>
</dbReference>
<comment type="similarity">
    <text evidence="1">Belongs to the peptidase M16 family.</text>
</comment>
<dbReference type="Pfam" id="PF05193">
    <property type="entry name" value="Peptidase_M16_C"/>
    <property type="match status" value="1"/>
</dbReference>
<feature type="compositionally biased region" description="Pro residues" evidence="2">
    <location>
        <begin position="273"/>
        <end position="286"/>
    </location>
</feature>
<evidence type="ECO:0000256" key="1">
    <source>
        <dbReference type="ARBA" id="ARBA00007261"/>
    </source>
</evidence>
<dbReference type="SUPFAM" id="SSF63411">
    <property type="entry name" value="LuxS/MPP-like metallohydrolase"/>
    <property type="match status" value="2"/>
</dbReference>
<keyword evidence="5" id="KW-1185">Reference proteome</keyword>
<dbReference type="InterPro" id="IPR006311">
    <property type="entry name" value="TAT_signal"/>
</dbReference>
<sequence>MNRPVPCAARRHAHHDRRQWLARALAAAAGLGLPPLSRAEPGVDEPPLPGTPRLLRLPEPRQAWLDNGLQVVVAPLPGLPLVTLSLMQRPGGLADPLRLAGRTAQMAQLRTRGARWQGRALDATGLARVAEGLGGSLAAGAGLETTHTSLTITRPQLDTALQLLGAVVRQPTLAAAEWSRQRDSEADGLRFALSDPGTLAGWVGSRAFWGDSVLGSAFTAASLSRLRLDDLRQAHAAQDRPDGSCLLLTGDIQLEEALALAHRHLGGWRRPTSPAPVSPAPGPARPQAPATVLVDLPGAGQCAVVVSAPAVGAESPERRVAQLASAVLGTGYRSRLNEAIRIRRGLSYDARTALELQAPGGRLSAVSQTAPANAAEVVRLSRQVLTSLADQPPSAEELAARQATLLGGLSRQVETTAGLAGRLADLVARQRPLDELARIGPELLAVTPEQVQALAARDWTPARLRTVVVGDLQAAGDSLRQLDPDALVLSVRQLDLDLPGLRR</sequence>
<evidence type="ECO:0000256" key="2">
    <source>
        <dbReference type="SAM" id="MobiDB-lite"/>
    </source>
</evidence>
<dbReference type="InterPro" id="IPR007863">
    <property type="entry name" value="Peptidase_M16_C"/>
</dbReference>
<evidence type="ECO:0000313" key="4">
    <source>
        <dbReference type="EMBL" id="NDY93503.1"/>
    </source>
</evidence>
<feature type="region of interest" description="Disordered" evidence="2">
    <location>
        <begin position="269"/>
        <end position="289"/>
    </location>
</feature>
<dbReference type="InterPro" id="IPR011249">
    <property type="entry name" value="Metalloenz_LuxS/M16"/>
</dbReference>
<dbReference type="AlphaFoldDB" id="A0A7C9TN51"/>
<dbReference type="EMBL" id="JAAGOH010000037">
    <property type="protein sequence ID" value="NDY93503.1"/>
    <property type="molecule type" value="Genomic_DNA"/>
</dbReference>
<comment type="caution">
    <text evidence="4">The sequence shown here is derived from an EMBL/GenBank/DDBJ whole genome shotgun (WGS) entry which is preliminary data.</text>
</comment>